<dbReference type="Gene3D" id="3.30.497.10">
    <property type="entry name" value="Antithrombin, subunit I, domain 2"/>
    <property type="match status" value="1"/>
</dbReference>
<feature type="domain" description="Serpin" evidence="4">
    <location>
        <begin position="35"/>
        <end position="107"/>
    </location>
</feature>
<dbReference type="InterPro" id="IPR023795">
    <property type="entry name" value="Serpin_CS"/>
</dbReference>
<organism evidence="5 6">
    <name type="scientific">Armadillidium nasatum</name>
    <dbReference type="NCBI Taxonomy" id="96803"/>
    <lineage>
        <taxon>Eukaryota</taxon>
        <taxon>Metazoa</taxon>
        <taxon>Ecdysozoa</taxon>
        <taxon>Arthropoda</taxon>
        <taxon>Crustacea</taxon>
        <taxon>Multicrustacea</taxon>
        <taxon>Malacostraca</taxon>
        <taxon>Eumalacostraca</taxon>
        <taxon>Peracarida</taxon>
        <taxon>Isopoda</taxon>
        <taxon>Oniscidea</taxon>
        <taxon>Crinocheta</taxon>
        <taxon>Armadillidiidae</taxon>
        <taxon>Armadillidium</taxon>
    </lineage>
</organism>
<evidence type="ECO:0000256" key="3">
    <source>
        <dbReference type="SAM" id="MobiDB-lite"/>
    </source>
</evidence>
<evidence type="ECO:0000313" key="6">
    <source>
        <dbReference type="Proteomes" id="UP000326759"/>
    </source>
</evidence>
<evidence type="ECO:0000259" key="4">
    <source>
        <dbReference type="Pfam" id="PF00079"/>
    </source>
</evidence>
<accession>A0A5N5TEF7</accession>
<dbReference type="InterPro" id="IPR036186">
    <property type="entry name" value="Serpin_sf"/>
</dbReference>
<dbReference type="Pfam" id="PF00079">
    <property type="entry name" value="Serpin"/>
    <property type="match status" value="1"/>
</dbReference>
<reference evidence="5 6" key="1">
    <citation type="journal article" date="2019" name="PLoS Biol.">
        <title>Sex chromosomes control vertical transmission of feminizing Wolbachia symbionts in an isopod.</title>
        <authorList>
            <person name="Becking T."/>
            <person name="Chebbi M.A."/>
            <person name="Giraud I."/>
            <person name="Moumen B."/>
            <person name="Laverre T."/>
            <person name="Caubet Y."/>
            <person name="Peccoud J."/>
            <person name="Gilbert C."/>
            <person name="Cordaux R."/>
        </authorList>
    </citation>
    <scope>NUCLEOTIDE SEQUENCE [LARGE SCALE GENOMIC DNA]</scope>
    <source>
        <strain evidence="5">ANa2</strain>
        <tissue evidence="5">Whole body excluding digestive tract and cuticle</tissue>
    </source>
</reference>
<dbReference type="Proteomes" id="UP000326759">
    <property type="component" value="Unassembled WGS sequence"/>
</dbReference>
<dbReference type="EMBL" id="SEYY01001893">
    <property type="protein sequence ID" value="KAB7505054.1"/>
    <property type="molecule type" value="Genomic_DNA"/>
</dbReference>
<feature type="region of interest" description="Disordered" evidence="3">
    <location>
        <begin position="48"/>
        <end position="72"/>
    </location>
</feature>
<dbReference type="PROSITE" id="PS00284">
    <property type="entry name" value="SERPIN"/>
    <property type="match status" value="1"/>
</dbReference>
<evidence type="ECO:0000256" key="1">
    <source>
        <dbReference type="ARBA" id="ARBA00022690"/>
    </source>
</evidence>
<sequence length="125" mass="14296">MMMLKPLKVLGVSFDSSPPSDRREKFERRIEILPDQFIHKVRVEIDEGRNNEDSEIPPTTSPPSQSSNDESFGKLGEKYFEVDHSFIFFIWDYIASTIICMGRVVDPRILQSKGSNPLENSSCRG</sequence>
<dbReference type="OrthoDB" id="9518664at2759"/>
<evidence type="ECO:0000313" key="5">
    <source>
        <dbReference type="EMBL" id="KAB7505054.1"/>
    </source>
</evidence>
<comment type="caution">
    <text evidence="5">The sequence shown here is derived from an EMBL/GenBank/DDBJ whole genome shotgun (WGS) entry which is preliminary data.</text>
</comment>
<dbReference type="InterPro" id="IPR023796">
    <property type="entry name" value="Serpin_dom"/>
</dbReference>
<dbReference type="SUPFAM" id="SSF56574">
    <property type="entry name" value="Serpins"/>
    <property type="match status" value="1"/>
</dbReference>
<keyword evidence="6" id="KW-1185">Reference proteome</keyword>
<proteinExistence type="predicted"/>
<dbReference type="InterPro" id="IPR042178">
    <property type="entry name" value="Serpin_sf_1"/>
</dbReference>
<gene>
    <name evidence="5" type="ORF">Anas_03941</name>
</gene>
<name>A0A5N5TEF7_9CRUS</name>
<dbReference type="GO" id="GO:0004867">
    <property type="term" value="F:serine-type endopeptidase inhibitor activity"/>
    <property type="evidence" value="ECO:0007669"/>
    <property type="project" value="UniProtKB-KW"/>
</dbReference>
<keyword evidence="2" id="KW-0722">Serine protease inhibitor</keyword>
<keyword evidence="1" id="KW-0646">Protease inhibitor</keyword>
<protein>
    <recommendedName>
        <fullName evidence="4">Serpin domain-containing protein</fullName>
    </recommendedName>
</protein>
<dbReference type="AlphaFoldDB" id="A0A5N5TEF7"/>
<evidence type="ECO:0000256" key="2">
    <source>
        <dbReference type="ARBA" id="ARBA00022900"/>
    </source>
</evidence>